<evidence type="ECO:0000313" key="2">
    <source>
        <dbReference type="Proteomes" id="UP001595613"/>
    </source>
</evidence>
<gene>
    <name evidence="1" type="ORF">ACFOOL_16370</name>
</gene>
<protein>
    <submittedName>
        <fullName evidence="1">ERF family protein</fullName>
    </submittedName>
</protein>
<dbReference type="Proteomes" id="UP001595613">
    <property type="component" value="Unassembled WGS sequence"/>
</dbReference>
<evidence type="ECO:0000313" key="1">
    <source>
        <dbReference type="EMBL" id="MFC3706323.1"/>
    </source>
</evidence>
<accession>A0ABV7X6N4</accession>
<sequence length="246" mass="25994">MSQAMEIRTAQPVETMPLAPAASESAAILSVIERMAMNPEMDPDRIERFIVLKERIDAAAAKKAFDAAVAQAKATIPPVAKNATGHNNKKYADFSAYAKVVDPIISALGLSYRFRTDQSDRITVTCVLTHEGGHSEENSLAGPADASGSKNAIQAIGSTLTYLQRYTLVQALGLAASGDDDGNAAGMGELIDAEQVAVIRGLLDETNSDTAKFCQVMKVDGLPSIPASKFKDAVAKLNAKKARAAQ</sequence>
<dbReference type="Pfam" id="PF04404">
    <property type="entry name" value="ERF"/>
    <property type="match status" value="1"/>
</dbReference>
<comment type="caution">
    <text evidence="1">The sequence shown here is derived from an EMBL/GenBank/DDBJ whole genome shotgun (WGS) entry which is preliminary data.</text>
</comment>
<reference evidence="2" key="1">
    <citation type="journal article" date="2019" name="Int. J. Syst. Evol. Microbiol.">
        <title>The Global Catalogue of Microorganisms (GCM) 10K type strain sequencing project: providing services to taxonomists for standard genome sequencing and annotation.</title>
        <authorList>
            <consortium name="The Broad Institute Genomics Platform"/>
            <consortium name="The Broad Institute Genome Sequencing Center for Infectious Disease"/>
            <person name="Wu L."/>
            <person name="Ma J."/>
        </authorList>
    </citation>
    <scope>NUCLEOTIDE SEQUENCE [LARGE SCALE GENOMIC DNA]</scope>
    <source>
        <strain evidence="2">KCTC 42281</strain>
    </source>
</reference>
<name>A0ABV7X6N4_9HYPH</name>
<keyword evidence="2" id="KW-1185">Reference proteome</keyword>
<dbReference type="InterPro" id="IPR007499">
    <property type="entry name" value="ERF_bacteria_virus"/>
</dbReference>
<organism evidence="1 2">
    <name type="scientific">Devosia honganensis</name>
    <dbReference type="NCBI Taxonomy" id="1610527"/>
    <lineage>
        <taxon>Bacteria</taxon>
        <taxon>Pseudomonadati</taxon>
        <taxon>Pseudomonadota</taxon>
        <taxon>Alphaproteobacteria</taxon>
        <taxon>Hyphomicrobiales</taxon>
        <taxon>Devosiaceae</taxon>
        <taxon>Devosia</taxon>
    </lineage>
</organism>
<dbReference type="EMBL" id="JBHRYD010000018">
    <property type="protein sequence ID" value="MFC3706323.1"/>
    <property type="molecule type" value="Genomic_DNA"/>
</dbReference>
<dbReference type="RefSeq" id="WP_380098453.1">
    <property type="nucleotide sequence ID" value="NZ_JBHRYD010000018.1"/>
</dbReference>
<proteinExistence type="predicted"/>